<dbReference type="AlphaFoldDB" id="C5LMS8"/>
<protein>
    <recommendedName>
        <fullName evidence="6">Polycystin domain-containing protein</fullName>
    </recommendedName>
</protein>
<dbReference type="EMBL" id="GG683573">
    <property type="protein sequence ID" value="EER01969.1"/>
    <property type="molecule type" value="Genomic_DNA"/>
</dbReference>
<evidence type="ECO:0000313" key="7">
    <source>
        <dbReference type="EMBL" id="EER01969.1"/>
    </source>
</evidence>
<evidence type="ECO:0000256" key="2">
    <source>
        <dbReference type="ARBA" id="ARBA00007200"/>
    </source>
</evidence>
<reference evidence="7 8" key="1">
    <citation type="submission" date="2008-07" db="EMBL/GenBank/DDBJ databases">
        <authorList>
            <person name="El-Sayed N."/>
            <person name="Caler E."/>
            <person name="Inman J."/>
            <person name="Amedeo P."/>
            <person name="Hass B."/>
            <person name="Wortman J."/>
        </authorList>
    </citation>
    <scope>NUCLEOTIDE SEQUENCE [LARGE SCALE GENOMIC DNA]</scope>
    <source>
        <strain evidence="8">ATCC 50983 / TXsc</strain>
    </source>
</reference>
<keyword evidence="5" id="KW-0472">Membrane</keyword>
<feature type="domain" description="Polycystin" evidence="6">
    <location>
        <begin position="3"/>
        <end position="69"/>
    </location>
</feature>
<keyword evidence="8" id="KW-1185">Reference proteome</keyword>
<dbReference type="Proteomes" id="UP000007800">
    <property type="component" value="Unassembled WGS sequence"/>
</dbReference>
<dbReference type="GO" id="GO:0016020">
    <property type="term" value="C:membrane"/>
    <property type="evidence" value="ECO:0007669"/>
    <property type="project" value="UniProtKB-SubCell"/>
</dbReference>
<dbReference type="RefSeq" id="XP_002769251.1">
    <property type="nucleotide sequence ID" value="XM_002769205.1"/>
</dbReference>
<evidence type="ECO:0000313" key="8">
    <source>
        <dbReference type="Proteomes" id="UP000007800"/>
    </source>
</evidence>
<dbReference type="InterPro" id="IPR046791">
    <property type="entry name" value="Polycystin_dom"/>
</dbReference>
<dbReference type="OrthoDB" id="444119at2759"/>
<organism evidence="8">
    <name type="scientific">Perkinsus marinus (strain ATCC 50983 / TXsc)</name>
    <dbReference type="NCBI Taxonomy" id="423536"/>
    <lineage>
        <taxon>Eukaryota</taxon>
        <taxon>Sar</taxon>
        <taxon>Alveolata</taxon>
        <taxon>Perkinsozoa</taxon>
        <taxon>Perkinsea</taxon>
        <taxon>Perkinsida</taxon>
        <taxon>Perkinsidae</taxon>
        <taxon>Perkinsus</taxon>
    </lineage>
</organism>
<keyword evidence="4" id="KW-1133">Transmembrane helix</keyword>
<name>C5LMS8_PERM5</name>
<proteinExistence type="inferred from homology"/>
<dbReference type="Pfam" id="PF20519">
    <property type="entry name" value="Polycystin_dom"/>
    <property type="match status" value="1"/>
</dbReference>
<evidence type="ECO:0000256" key="4">
    <source>
        <dbReference type="ARBA" id="ARBA00022989"/>
    </source>
</evidence>
<evidence type="ECO:0000259" key="6">
    <source>
        <dbReference type="Pfam" id="PF20519"/>
    </source>
</evidence>
<dbReference type="GeneID" id="9054597"/>
<evidence type="ECO:0000256" key="1">
    <source>
        <dbReference type="ARBA" id="ARBA00004141"/>
    </source>
</evidence>
<evidence type="ECO:0000256" key="3">
    <source>
        <dbReference type="ARBA" id="ARBA00022692"/>
    </source>
</evidence>
<evidence type="ECO:0000256" key="5">
    <source>
        <dbReference type="ARBA" id="ARBA00023136"/>
    </source>
</evidence>
<comment type="subcellular location">
    <subcellularLocation>
        <location evidence="1">Membrane</location>
        <topology evidence="1">Multi-pass membrane protein</topology>
    </subcellularLocation>
</comment>
<keyword evidence="3" id="KW-0812">Transmembrane</keyword>
<sequence length="121" mass="13725">MVQLPTDPDDYDRRTELLQIANFVDLSTRAVFLEMGVWNNNLGLFGVVLVTIEFSPSGLVSSEVHVTTLQPRIFLTPEGLGSIGEWMTTFGETSRVRIENHDHGRRKAASELAKARWKYFK</sequence>
<comment type="similarity">
    <text evidence="2">Belongs to the polycystin family.</text>
</comment>
<dbReference type="InParanoid" id="C5LMS8"/>
<gene>
    <name evidence="7" type="ORF">Pmar_PMAR007662</name>
</gene>
<accession>C5LMS8</accession>